<dbReference type="AlphaFoldDB" id="A0A0F9D833"/>
<proteinExistence type="predicted"/>
<accession>A0A0F9D833</accession>
<gene>
    <name evidence="7" type="ORF">LCGC14_2231170</name>
</gene>
<dbReference type="GO" id="GO:0009279">
    <property type="term" value="C:cell outer membrane"/>
    <property type="evidence" value="ECO:0007669"/>
    <property type="project" value="UniProtKB-SubCell"/>
</dbReference>
<dbReference type="PANTHER" id="PTHR30026">
    <property type="entry name" value="OUTER MEMBRANE PROTEIN TOLC"/>
    <property type="match status" value="1"/>
</dbReference>
<dbReference type="EMBL" id="LAZR01030017">
    <property type="protein sequence ID" value="KKL57863.1"/>
    <property type="molecule type" value="Genomic_DNA"/>
</dbReference>
<dbReference type="PROSITE" id="PS51257">
    <property type="entry name" value="PROKAR_LIPOPROTEIN"/>
    <property type="match status" value="1"/>
</dbReference>
<evidence type="ECO:0008006" key="8">
    <source>
        <dbReference type="Google" id="ProtNLM"/>
    </source>
</evidence>
<keyword evidence="6" id="KW-0998">Cell outer membrane</keyword>
<dbReference type="Gene3D" id="1.20.1600.10">
    <property type="entry name" value="Outer membrane efflux proteins (OEP)"/>
    <property type="match status" value="1"/>
</dbReference>
<comment type="subcellular location">
    <subcellularLocation>
        <location evidence="1">Cell outer membrane</location>
    </subcellularLocation>
</comment>
<dbReference type="Pfam" id="PF02321">
    <property type="entry name" value="OEP"/>
    <property type="match status" value="1"/>
</dbReference>
<keyword evidence="4" id="KW-0812">Transmembrane</keyword>
<evidence type="ECO:0000256" key="3">
    <source>
        <dbReference type="ARBA" id="ARBA00022452"/>
    </source>
</evidence>
<dbReference type="GO" id="GO:1990281">
    <property type="term" value="C:efflux pump complex"/>
    <property type="evidence" value="ECO:0007669"/>
    <property type="project" value="TreeGrafter"/>
</dbReference>
<organism evidence="7">
    <name type="scientific">marine sediment metagenome</name>
    <dbReference type="NCBI Taxonomy" id="412755"/>
    <lineage>
        <taxon>unclassified sequences</taxon>
        <taxon>metagenomes</taxon>
        <taxon>ecological metagenomes</taxon>
    </lineage>
</organism>
<name>A0A0F9D833_9ZZZZ</name>
<protein>
    <recommendedName>
        <fullName evidence="8">TolC family protein</fullName>
    </recommendedName>
</protein>
<evidence type="ECO:0000256" key="6">
    <source>
        <dbReference type="ARBA" id="ARBA00023237"/>
    </source>
</evidence>
<dbReference type="GO" id="GO:0015562">
    <property type="term" value="F:efflux transmembrane transporter activity"/>
    <property type="evidence" value="ECO:0007669"/>
    <property type="project" value="InterPro"/>
</dbReference>
<dbReference type="PANTHER" id="PTHR30026:SF23">
    <property type="entry name" value="TO APRF-PUTATIVE OUTER MEMBRANE EFFLUX PROTEIN OR SECRETED ALKALINE PHOSPHATASE-RELATED"/>
    <property type="match status" value="1"/>
</dbReference>
<reference evidence="7" key="1">
    <citation type="journal article" date="2015" name="Nature">
        <title>Complex archaea that bridge the gap between prokaryotes and eukaryotes.</title>
        <authorList>
            <person name="Spang A."/>
            <person name="Saw J.H."/>
            <person name="Jorgensen S.L."/>
            <person name="Zaremba-Niedzwiedzka K."/>
            <person name="Martijn J."/>
            <person name="Lind A.E."/>
            <person name="van Eijk R."/>
            <person name="Schleper C."/>
            <person name="Guy L."/>
            <person name="Ettema T.J."/>
        </authorList>
    </citation>
    <scope>NUCLEOTIDE SEQUENCE</scope>
</reference>
<sequence>MTYLKFRGRVAWFALALAVGVCGCVRPGDMDVNDMYRLQQSILARSPQNRPTEGLGLMRPMSRDLPLLKITKDTKTGQRSIQLELREAVMRALANNVDIAVVSYDPQIAHEQVVQAAAAFDYVLFGSLGYSSTDLAVNHLNFRGVAKNRTYQFGVREQTITGAQWQISNTFVRSWDDATTGRWYQNDLDIQVTQPLLRDAWPEFNLASLRIARLNHKITMSQFRQQVEETVTQVIATYYQLIQARREVEIAQELLVKTKKTYKQVIGRRHIDATKVNRTQALAAVKRREVFEVQAKKVLQDTQDALARLLSDNQINLLQEYKIIPTTPMSHHPVKIDQTDQLLTALRLNPQLEQARLGIQQADINVRVAKNQTLPSLNITAGTTLNGASRASRGVVWDDVWSGRFISYNAALEFEYPIGNRERRALLAESRLGRKKAISQMRNVA</sequence>
<feature type="non-terminal residue" evidence="7">
    <location>
        <position position="445"/>
    </location>
</feature>
<dbReference type="InterPro" id="IPR003423">
    <property type="entry name" value="OMP_efflux"/>
</dbReference>
<evidence type="ECO:0000313" key="7">
    <source>
        <dbReference type="EMBL" id="KKL57863.1"/>
    </source>
</evidence>
<dbReference type="GO" id="GO:0015288">
    <property type="term" value="F:porin activity"/>
    <property type="evidence" value="ECO:0007669"/>
    <property type="project" value="TreeGrafter"/>
</dbReference>
<evidence type="ECO:0000256" key="4">
    <source>
        <dbReference type="ARBA" id="ARBA00022692"/>
    </source>
</evidence>
<evidence type="ECO:0000256" key="2">
    <source>
        <dbReference type="ARBA" id="ARBA00022448"/>
    </source>
</evidence>
<keyword evidence="5" id="KW-0472">Membrane</keyword>
<keyword evidence="2" id="KW-0813">Transport</keyword>
<dbReference type="SUPFAM" id="SSF56954">
    <property type="entry name" value="Outer membrane efflux proteins (OEP)"/>
    <property type="match status" value="1"/>
</dbReference>
<evidence type="ECO:0000256" key="1">
    <source>
        <dbReference type="ARBA" id="ARBA00004442"/>
    </source>
</evidence>
<comment type="caution">
    <text evidence="7">The sequence shown here is derived from an EMBL/GenBank/DDBJ whole genome shotgun (WGS) entry which is preliminary data.</text>
</comment>
<keyword evidence="3" id="KW-1134">Transmembrane beta strand</keyword>
<evidence type="ECO:0000256" key="5">
    <source>
        <dbReference type="ARBA" id="ARBA00023136"/>
    </source>
</evidence>
<dbReference type="InterPro" id="IPR051906">
    <property type="entry name" value="TolC-like"/>
</dbReference>